<dbReference type="SUPFAM" id="SSF53335">
    <property type="entry name" value="S-adenosyl-L-methionine-dependent methyltransferases"/>
    <property type="match status" value="1"/>
</dbReference>
<dbReference type="Gene3D" id="3.40.50.150">
    <property type="entry name" value="Vaccinia Virus protein VP39"/>
    <property type="match status" value="1"/>
</dbReference>
<dbReference type="PANTHER" id="PTHR43464:SF19">
    <property type="entry name" value="UBIQUINONE BIOSYNTHESIS O-METHYLTRANSFERASE, MITOCHONDRIAL"/>
    <property type="match status" value="1"/>
</dbReference>
<evidence type="ECO:0000313" key="4">
    <source>
        <dbReference type="EMBL" id="GID62313.1"/>
    </source>
</evidence>
<sequence length="262" mass="27959">METTDYALGRTDAEIERVRAQARLWSADTARLLDRLGLAPGERCLDAGCGPGETMRLMAERVGPSGEVTGIDVDPGISRLAPGRVIVHDLTADEPVPGGPYDLVHARLLLFHTPRQADVLRRLWDAVAPGGRLLVQDYDMRPVGMNPVLDISEEMTGVVVAAFGAAGCDVRAGSRLPYLMAEAGIGAPDGTDVAGRLVPSAVGLPILESVYRSLLPVAFAHGLTTPEESAKAIDTLRRETAAEPHRYVLLPLLNGAWKTKGE</sequence>
<keyword evidence="1" id="KW-0489">Methyltransferase</keyword>
<dbReference type="GO" id="GO:0032259">
    <property type="term" value="P:methylation"/>
    <property type="evidence" value="ECO:0007669"/>
    <property type="project" value="UniProtKB-KW"/>
</dbReference>
<dbReference type="Pfam" id="PF13489">
    <property type="entry name" value="Methyltransf_23"/>
    <property type="match status" value="1"/>
</dbReference>
<dbReference type="AlphaFoldDB" id="A0A919IB05"/>
<keyword evidence="2" id="KW-0808">Transferase</keyword>
<evidence type="ECO:0000256" key="1">
    <source>
        <dbReference type="ARBA" id="ARBA00022603"/>
    </source>
</evidence>
<dbReference type="InterPro" id="IPR029063">
    <property type="entry name" value="SAM-dependent_MTases_sf"/>
</dbReference>
<reference evidence="4" key="1">
    <citation type="submission" date="2021-01" db="EMBL/GenBank/DDBJ databases">
        <title>Whole genome shotgun sequence of Actinoplanes cyaneus NBRC 14990.</title>
        <authorList>
            <person name="Komaki H."/>
            <person name="Tamura T."/>
        </authorList>
    </citation>
    <scope>NUCLEOTIDE SEQUENCE</scope>
    <source>
        <strain evidence="4">NBRC 14990</strain>
    </source>
</reference>
<accession>A0A919IB05</accession>
<evidence type="ECO:0000313" key="5">
    <source>
        <dbReference type="Proteomes" id="UP000619479"/>
    </source>
</evidence>
<organism evidence="4 5">
    <name type="scientific">Actinoplanes cyaneus</name>
    <dbReference type="NCBI Taxonomy" id="52696"/>
    <lineage>
        <taxon>Bacteria</taxon>
        <taxon>Bacillati</taxon>
        <taxon>Actinomycetota</taxon>
        <taxon>Actinomycetes</taxon>
        <taxon>Micromonosporales</taxon>
        <taxon>Micromonosporaceae</taxon>
        <taxon>Actinoplanes</taxon>
    </lineage>
</organism>
<name>A0A919IB05_9ACTN</name>
<comment type="caution">
    <text evidence="4">The sequence shown here is derived from an EMBL/GenBank/DDBJ whole genome shotgun (WGS) entry which is preliminary data.</text>
</comment>
<keyword evidence="3" id="KW-0949">S-adenosyl-L-methionine</keyword>
<protein>
    <recommendedName>
        <fullName evidence="6">Methyltransferase</fullName>
    </recommendedName>
</protein>
<dbReference type="GO" id="GO:0008168">
    <property type="term" value="F:methyltransferase activity"/>
    <property type="evidence" value="ECO:0007669"/>
    <property type="project" value="UniProtKB-KW"/>
</dbReference>
<proteinExistence type="predicted"/>
<dbReference type="Proteomes" id="UP000619479">
    <property type="component" value="Unassembled WGS sequence"/>
</dbReference>
<dbReference type="PANTHER" id="PTHR43464">
    <property type="entry name" value="METHYLTRANSFERASE"/>
    <property type="match status" value="1"/>
</dbReference>
<dbReference type="RefSeq" id="WP_203737587.1">
    <property type="nucleotide sequence ID" value="NZ_BAAAUC010000002.1"/>
</dbReference>
<keyword evidence="5" id="KW-1185">Reference proteome</keyword>
<evidence type="ECO:0008006" key="6">
    <source>
        <dbReference type="Google" id="ProtNLM"/>
    </source>
</evidence>
<gene>
    <name evidence="4" type="ORF">Acy02nite_01940</name>
</gene>
<dbReference type="EMBL" id="BOMH01000002">
    <property type="protein sequence ID" value="GID62313.1"/>
    <property type="molecule type" value="Genomic_DNA"/>
</dbReference>
<evidence type="ECO:0000256" key="3">
    <source>
        <dbReference type="ARBA" id="ARBA00022691"/>
    </source>
</evidence>
<evidence type="ECO:0000256" key="2">
    <source>
        <dbReference type="ARBA" id="ARBA00022679"/>
    </source>
</evidence>
<dbReference type="CDD" id="cd02440">
    <property type="entry name" value="AdoMet_MTases"/>
    <property type="match status" value="1"/>
</dbReference>